<evidence type="ECO:0000313" key="1">
    <source>
        <dbReference type="EMBL" id="TGY92508.1"/>
    </source>
</evidence>
<dbReference type="InterPro" id="IPR053191">
    <property type="entry name" value="DcsG_Biosynth_Enzyme"/>
</dbReference>
<dbReference type="OrthoDB" id="3373978at2"/>
<dbReference type="PANTHER" id="PTHR39217">
    <property type="match status" value="1"/>
</dbReference>
<reference evidence="1 2" key="1">
    <citation type="journal article" date="2013" name="Int. J. Syst. Evol. Microbiol.">
        <title>Marinicauda pacifica gen. nov., sp. nov., a prosthecate alphaproteobacterium of the family Hyphomonadaceae isolated from deep seawater.</title>
        <authorList>
            <person name="Zhang X.Y."/>
            <person name="Li G.W."/>
            <person name="Wang C.S."/>
            <person name="Zhang Y.J."/>
            <person name="Xu X.W."/>
            <person name="Li H."/>
            <person name="Liu A."/>
            <person name="Liu C."/>
            <person name="Xie B.B."/>
            <person name="Qin Q.L."/>
            <person name="Xu Z."/>
            <person name="Chen X.L."/>
            <person name="Zhou B.C."/>
            <person name="Zhang Y.Z."/>
        </authorList>
    </citation>
    <scope>NUCLEOTIDE SEQUENCE [LARGE SCALE GENOMIC DNA]</scope>
    <source>
        <strain evidence="1 2">P-1 km-3</strain>
    </source>
</reference>
<dbReference type="SUPFAM" id="SSF56059">
    <property type="entry name" value="Glutathione synthetase ATP-binding domain-like"/>
    <property type="match status" value="1"/>
</dbReference>
<evidence type="ECO:0008006" key="3">
    <source>
        <dbReference type="Google" id="ProtNLM"/>
    </source>
</evidence>
<accession>A0A4S2HA85</accession>
<keyword evidence="2" id="KW-1185">Reference proteome</keyword>
<name>A0A4S2HA85_9PROT</name>
<sequence>MTRIAFLISGDMVAGHAQERGDQYEFELEFAELEPACRAQGYHLEPVVWDSGFDASQFTAIVIGTVWDYTSRPEKFLRALGDWESQCRVLNSSRTAEWNMDKRYLQALSEAGIPVIDTVWADRADETAITQAFATLDCDEIVVKPLVGAGAWRQARIKRADPLPPAEDLPPREAMIQPFLPSIAEEGEYSLIFFEGSFSHAVLKRPRSGDYRVQSVYGGVEQTHTATPDQIAVASDILAAARELCGEPGFLYARVDMARGLDGLLKLMELELIEPYLYPEQGPGMGARFAQALKARLG</sequence>
<protein>
    <recommendedName>
        <fullName evidence="3">Prokaryotic glutathione synthetase ATP-binding domain-containing protein</fullName>
    </recommendedName>
</protein>
<gene>
    <name evidence="1" type="ORF">E5162_12805</name>
</gene>
<dbReference type="PANTHER" id="PTHR39217:SF1">
    <property type="entry name" value="GLUTATHIONE SYNTHETASE"/>
    <property type="match status" value="1"/>
</dbReference>
<organism evidence="1 2">
    <name type="scientific">Marinicauda pacifica</name>
    <dbReference type="NCBI Taxonomy" id="1133559"/>
    <lineage>
        <taxon>Bacteria</taxon>
        <taxon>Pseudomonadati</taxon>
        <taxon>Pseudomonadota</taxon>
        <taxon>Alphaproteobacteria</taxon>
        <taxon>Maricaulales</taxon>
        <taxon>Maricaulaceae</taxon>
        <taxon>Marinicauda</taxon>
    </lineage>
</organism>
<dbReference type="EMBL" id="SRXV01000003">
    <property type="protein sequence ID" value="TGY92508.1"/>
    <property type="molecule type" value="Genomic_DNA"/>
</dbReference>
<dbReference type="Proteomes" id="UP000305451">
    <property type="component" value="Unassembled WGS sequence"/>
</dbReference>
<dbReference type="AlphaFoldDB" id="A0A4S2HA85"/>
<evidence type="ECO:0000313" key="2">
    <source>
        <dbReference type="Proteomes" id="UP000305451"/>
    </source>
</evidence>
<dbReference type="RefSeq" id="WP_135945643.1">
    <property type="nucleotide sequence ID" value="NZ_BMEI01000003.1"/>
</dbReference>
<comment type="caution">
    <text evidence="1">The sequence shown here is derived from an EMBL/GenBank/DDBJ whole genome shotgun (WGS) entry which is preliminary data.</text>
</comment>
<proteinExistence type="predicted"/>